<organism evidence="1">
    <name type="scientific">viral metagenome</name>
    <dbReference type="NCBI Taxonomy" id="1070528"/>
    <lineage>
        <taxon>unclassified sequences</taxon>
        <taxon>metagenomes</taxon>
        <taxon>organismal metagenomes</taxon>
    </lineage>
</organism>
<proteinExistence type="predicted"/>
<gene>
    <name evidence="1" type="ORF">TM448A01565_0019</name>
    <name evidence="2" type="ORF">TM448B00508_0008</name>
</gene>
<evidence type="ECO:0000313" key="1">
    <source>
        <dbReference type="EMBL" id="QJA50028.1"/>
    </source>
</evidence>
<evidence type="ECO:0000313" key="2">
    <source>
        <dbReference type="EMBL" id="QJH95694.1"/>
    </source>
</evidence>
<sequence length="72" mass="8407">METRKLDERGVLALMLEQYIDKHGATELLHVVAEIAYDKSEHILSNWQDEDLAWLWREWGSKVQELGEQAPS</sequence>
<accession>A0A6H1ZR93</accession>
<name>A0A6H1ZR93_9ZZZZ</name>
<dbReference type="AlphaFoldDB" id="A0A6H1ZR93"/>
<dbReference type="EMBL" id="MT144169">
    <property type="protein sequence ID" value="QJA50028.1"/>
    <property type="molecule type" value="Genomic_DNA"/>
</dbReference>
<reference evidence="1" key="1">
    <citation type="submission" date="2020-03" db="EMBL/GenBank/DDBJ databases">
        <title>The deep terrestrial virosphere.</title>
        <authorList>
            <person name="Holmfeldt K."/>
            <person name="Nilsson E."/>
            <person name="Simone D."/>
            <person name="Lopez-Fernandez M."/>
            <person name="Wu X."/>
            <person name="de Brujin I."/>
            <person name="Lundin D."/>
            <person name="Andersson A."/>
            <person name="Bertilsson S."/>
            <person name="Dopson M."/>
        </authorList>
    </citation>
    <scope>NUCLEOTIDE SEQUENCE</scope>
    <source>
        <strain evidence="1">TM448A01565</strain>
        <strain evidence="2">TM448B00508</strain>
    </source>
</reference>
<dbReference type="EMBL" id="MT144627">
    <property type="protein sequence ID" value="QJH95694.1"/>
    <property type="molecule type" value="Genomic_DNA"/>
</dbReference>
<protein>
    <submittedName>
        <fullName evidence="1">Uncharacterized protein</fullName>
    </submittedName>
</protein>